<accession>A0A022PCH3</accession>
<name>A0A022PCH3_9GAMM</name>
<evidence type="ECO:0000256" key="2">
    <source>
        <dbReference type="ARBA" id="ARBA00023015"/>
    </source>
</evidence>
<keyword evidence="2" id="KW-0805">Transcription regulation</keyword>
<evidence type="ECO:0000256" key="3">
    <source>
        <dbReference type="ARBA" id="ARBA00023125"/>
    </source>
</evidence>
<keyword evidence="7" id="KW-1185">Reference proteome</keyword>
<keyword evidence="3" id="KW-0238">DNA-binding</keyword>
<evidence type="ECO:0000313" key="6">
    <source>
        <dbReference type="EMBL" id="EYU13421.1"/>
    </source>
</evidence>
<dbReference type="Pfam" id="PF13693">
    <property type="entry name" value="HTH_35"/>
    <property type="match status" value="1"/>
</dbReference>
<dbReference type="PATRIC" id="fig|1393736.3.peg.4182"/>
<dbReference type="InterPro" id="IPR038722">
    <property type="entry name" value="Ner_HTH_dom"/>
</dbReference>
<comment type="similarity">
    <text evidence="1">Belongs to the ner transcriptional regulatory family.</text>
</comment>
<dbReference type="EMBL" id="JFGV01000087">
    <property type="protein sequence ID" value="EYU13421.1"/>
    <property type="molecule type" value="Genomic_DNA"/>
</dbReference>
<feature type="domain" description="Ner winged helix-turn-helix DNA-binding" evidence="5">
    <location>
        <begin position="9"/>
        <end position="77"/>
    </location>
</feature>
<dbReference type="GO" id="GO:0003677">
    <property type="term" value="F:DNA binding"/>
    <property type="evidence" value="ECO:0007669"/>
    <property type="project" value="UniProtKB-KW"/>
</dbReference>
<comment type="caution">
    <text evidence="6">The sequence shown here is derived from an EMBL/GenBank/DDBJ whole genome shotgun (WGS) entry which is preliminary data.</text>
</comment>
<proteinExistence type="inferred from homology"/>
<dbReference type="InterPro" id="IPR010982">
    <property type="entry name" value="Lambda_DNA-bd_dom_sf"/>
</dbReference>
<dbReference type="Gene3D" id="1.10.260.40">
    <property type="entry name" value="lambda repressor-like DNA-binding domains"/>
    <property type="match status" value="1"/>
</dbReference>
<gene>
    <name evidence="6" type="ORF">BA1DRAFT_04108</name>
</gene>
<evidence type="ECO:0000256" key="4">
    <source>
        <dbReference type="ARBA" id="ARBA00023163"/>
    </source>
</evidence>
<reference evidence="6 7" key="1">
    <citation type="submission" date="2014-03" db="EMBL/GenBank/DDBJ databases">
        <title>Draft Genome of Photorhabdus luminescens BA1, an Egyptian Isolate.</title>
        <authorList>
            <person name="Ghazal S."/>
            <person name="Hurst S.G.IV."/>
            <person name="Morris K."/>
            <person name="Thomas K."/>
            <person name="Tisa L.S."/>
        </authorList>
    </citation>
    <scope>NUCLEOTIDE SEQUENCE [LARGE SCALE GENOMIC DNA]</scope>
    <source>
        <strain evidence="6 7">BA1</strain>
    </source>
</reference>
<keyword evidence="4" id="KW-0804">Transcription</keyword>
<organism evidence="6 7">
    <name type="scientific">Photorhabdus aegyptia</name>
    <dbReference type="NCBI Taxonomy" id="2805098"/>
    <lineage>
        <taxon>Bacteria</taxon>
        <taxon>Pseudomonadati</taxon>
        <taxon>Pseudomonadota</taxon>
        <taxon>Gammaproteobacteria</taxon>
        <taxon>Enterobacterales</taxon>
        <taxon>Morganellaceae</taxon>
        <taxon>Photorhabdus</taxon>
    </lineage>
</organism>
<evidence type="ECO:0000313" key="7">
    <source>
        <dbReference type="Proteomes" id="UP000023464"/>
    </source>
</evidence>
<sequence>MQTNKQQEDWHPTDIIAALKKRGTTLAAVSRKVGLAPSTLNNALIRHYPKGEKIIASELDLHPSDIWPSRYQKQTNQNECSTPNVVTQKATRIDGDHELRDINTSSMIKQIQIDAENALVEKIGDMFDVATSHNEKNAIGQTYCLLKYGILPFLRDATVMSERNKMLGPRC</sequence>
<dbReference type="SUPFAM" id="SSF47413">
    <property type="entry name" value="lambda repressor-like DNA-binding domains"/>
    <property type="match status" value="1"/>
</dbReference>
<evidence type="ECO:0000256" key="1">
    <source>
        <dbReference type="ARBA" id="ARBA00006157"/>
    </source>
</evidence>
<protein>
    <submittedName>
        <fullName evidence="6">Transcriptional regulator, Nlp family</fullName>
    </submittedName>
</protein>
<evidence type="ECO:0000259" key="5">
    <source>
        <dbReference type="Pfam" id="PF13693"/>
    </source>
</evidence>
<dbReference type="AlphaFoldDB" id="A0A022PCH3"/>
<dbReference type="Proteomes" id="UP000023464">
    <property type="component" value="Unassembled WGS sequence"/>
</dbReference>